<accession>E6U8J4</accession>
<evidence type="ECO:0000256" key="4">
    <source>
        <dbReference type="ARBA" id="ARBA00022801"/>
    </source>
</evidence>
<keyword evidence="8" id="KW-1185">Reference proteome</keyword>
<evidence type="ECO:0000256" key="3">
    <source>
        <dbReference type="ARBA" id="ARBA00022605"/>
    </source>
</evidence>
<feature type="domain" description="Nucleoside phosphorylase" evidence="6">
    <location>
        <begin position="3"/>
        <end position="224"/>
    </location>
</feature>
<keyword evidence="7" id="KW-0326">Glycosidase</keyword>
<evidence type="ECO:0000313" key="8">
    <source>
        <dbReference type="Proteomes" id="UP000001551"/>
    </source>
</evidence>
<reference evidence="7 8" key="1">
    <citation type="submission" date="2010-12" db="EMBL/GenBank/DDBJ databases">
        <title>Complete sequence of Ethanoligenens harbinense YUAN-3.</title>
        <authorList>
            <person name="Lucas S."/>
            <person name="Copeland A."/>
            <person name="Lapidus A."/>
            <person name="Cheng J.-F."/>
            <person name="Bruce D."/>
            <person name="Goodwin L."/>
            <person name="Pitluck S."/>
            <person name="Chertkov O."/>
            <person name="Misra M."/>
            <person name="Detter J.C."/>
            <person name="Han C."/>
            <person name="Tapia R."/>
            <person name="Land M."/>
            <person name="Hauser L."/>
            <person name="Jeffries C."/>
            <person name="Kyrpides N."/>
            <person name="Ivanova N."/>
            <person name="Mikhailova N."/>
            <person name="Wang A."/>
            <person name="Mouttaki H."/>
            <person name="He Z."/>
            <person name="Zhou J."/>
            <person name="Hemme C.L."/>
            <person name="Woyke T."/>
        </authorList>
    </citation>
    <scope>NUCLEOTIDE SEQUENCE [LARGE SCALE GENOMIC DNA]</scope>
    <source>
        <strain evidence="8">DSM 18485 / JCM 12961 / CGMCC 1.5033 / YUAN-3</strain>
    </source>
</reference>
<dbReference type="NCBIfam" id="TIGR01704">
    <property type="entry name" value="MTA_SAH-Nsdase"/>
    <property type="match status" value="1"/>
</dbReference>
<dbReference type="InterPro" id="IPR035994">
    <property type="entry name" value="Nucleoside_phosphorylase_sf"/>
</dbReference>
<dbReference type="GO" id="GO:0008930">
    <property type="term" value="F:methylthioadenosine nucleosidase activity"/>
    <property type="evidence" value="ECO:0007669"/>
    <property type="project" value="InterPro"/>
</dbReference>
<dbReference type="Pfam" id="PF01048">
    <property type="entry name" value="PNP_UDP_1"/>
    <property type="match status" value="1"/>
</dbReference>
<dbReference type="GO" id="GO:0005829">
    <property type="term" value="C:cytosol"/>
    <property type="evidence" value="ECO:0007669"/>
    <property type="project" value="TreeGrafter"/>
</dbReference>
<dbReference type="GO" id="GO:0019284">
    <property type="term" value="P:L-methionine salvage from S-adenosylmethionine"/>
    <property type="evidence" value="ECO:0007669"/>
    <property type="project" value="TreeGrafter"/>
</dbReference>
<evidence type="ECO:0000256" key="5">
    <source>
        <dbReference type="ARBA" id="ARBA00023167"/>
    </source>
</evidence>
<keyword evidence="5" id="KW-0486">Methionine biosynthesis</keyword>
<evidence type="ECO:0000313" key="7">
    <source>
        <dbReference type="EMBL" id="ADU25985.1"/>
    </source>
</evidence>
<dbReference type="eggNOG" id="COG0775">
    <property type="taxonomic scope" value="Bacteria"/>
</dbReference>
<dbReference type="Proteomes" id="UP000001551">
    <property type="component" value="Chromosome"/>
</dbReference>
<dbReference type="CDD" id="cd09008">
    <property type="entry name" value="MTAN"/>
    <property type="match status" value="1"/>
</dbReference>
<dbReference type="PANTHER" id="PTHR46832:SF1">
    <property type="entry name" value="5'-METHYLTHIOADENOSINE_S-ADENOSYLHOMOCYSTEINE NUCLEOSIDASE"/>
    <property type="match status" value="1"/>
</dbReference>
<dbReference type="SUPFAM" id="SSF53167">
    <property type="entry name" value="Purine and uridine phosphorylases"/>
    <property type="match status" value="1"/>
</dbReference>
<dbReference type="EMBL" id="CP002400">
    <property type="protein sequence ID" value="ADU25985.1"/>
    <property type="molecule type" value="Genomic_DNA"/>
</dbReference>
<proteinExistence type="predicted"/>
<evidence type="ECO:0000259" key="6">
    <source>
        <dbReference type="Pfam" id="PF01048"/>
    </source>
</evidence>
<dbReference type="STRING" id="663278.Ethha_0400"/>
<dbReference type="Gene3D" id="3.40.50.1580">
    <property type="entry name" value="Nucleoside phosphorylase domain"/>
    <property type="match status" value="1"/>
</dbReference>
<dbReference type="AlphaFoldDB" id="E6U8J4"/>
<dbReference type="EC" id="3.2.2.9" evidence="2"/>
<dbReference type="KEGG" id="eha:Ethha_0400"/>
<dbReference type="NCBIfam" id="NF004079">
    <property type="entry name" value="PRK05584.1"/>
    <property type="match status" value="1"/>
</dbReference>
<dbReference type="InterPro" id="IPR000845">
    <property type="entry name" value="Nucleoside_phosphorylase_d"/>
</dbReference>
<protein>
    <recommendedName>
        <fullName evidence="2">adenosylhomocysteine nucleosidase</fullName>
        <ecNumber evidence="2">3.2.2.9</ecNumber>
    </recommendedName>
</protein>
<dbReference type="HOGENOM" id="CLU_031248_2_0_9"/>
<comment type="pathway">
    <text evidence="1">Amino-acid biosynthesis; L-methionine biosynthesis via salvage pathway; S-methyl-5-thio-alpha-D-ribose 1-phosphate from S-methyl-5'-thioadenosine (hydrolase route): step 1/2.</text>
</comment>
<gene>
    <name evidence="7" type="ordered locus">Ethha_0400</name>
</gene>
<dbReference type="RefSeq" id="WP_013484366.1">
    <property type="nucleotide sequence ID" value="NC_014828.1"/>
</dbReference>
<sequence length="227" mass="24502">MAKIGVLSAMPVEIESIIQKCGAKPLSTPHFYKVWEGTYGNNTVLFACSGIGKVNAAACAQHLIDAFGVDCIINMGIAGGIAKDLHTLDVVIGNEVFYHDFNPASLLEKYYPFQARFTCDARLAEIARNVCTATPEVECFRMGDIASGDCFVEAGETKALIRELGGVCCEMEGAAIGHVCFLNEVPFLIVRTISDLADETAPITYEEFEQKASVQSNHVVEGILKAI</sequence>
<evidence type="ECO:0000256" key="1">
    <source>
        <dbReference type="ARBA" id="ARBA00004945"/>
    </source>
</evidence>
<dbReference type="GO" id="GO:0008782">
    <property type="term" value="F:adenosylhomocysteine nucleosidase activity"/>
    <property type="evidence" value="ECO:0007669"/>
    <property type="project" value="UniProtKB-EC"/>
</dbReference>
<dbReference type="PANTHER" id="PTHR46832">
    <property type="entry name" value="5'-METHYLTHIOADENOSINE/S-ADENOSYLHOMOCYSTEINE NUCLEOSIDASE"/>
    <property type="match status" value="1"/>
</dbReference>
<keyword evidence="3" id="KW-0028">Amino-acid biosynthesis</keyword>
<name>E6U8J4_ETHHY</name>
<dbReference type="GO" id="GO:0009164">
    <property type="term" value="P:nucleoside catabolic process"/>
    <property type="evidence" value="ECO:0007669"/>
    <property type="project" value="InterPro"/>
</dbReference>
<keyword evidence="4 7" id="KW-0378">Hydrolase</keyword>
<dbReference type="GO" id="GO:0019509">
    <property type="term" value="P:L-methionine salvage from methylthioadenosine"/>
    <property type="evidence" value="ECO:0007669"/>
    <property type="project" value="UniProtKB-UniPathway"/>
</dbReference>
<dbReference type="UniPathway" id="UPA00904">
    <property type="reaction ID" value="UER00871"/>
</dbReference>
<dbReference type="InterPro" id="IPR010049">
    <property type="entry name" value="MTA_SAH_Nsdase"/>
</dbReference>
<evidence type="ECO:0000256" key="2">
    <source>
        <dbReference type="ARBA" id="ARBA00011974"/>
    </source>
</evidence>
<organism evidence="7 8">
    <name type="scientific">Ethanoligenens harbinense (strain DSM 18485 / JCM 12961 / CGMCC 1.5033 / YUAN-3)</name>
    <dbReference type="NCBI Taxonomy" id="663278"/>
    <lineage>
        <taxon>Bacteria</taxon>
        <taxon>Bacillati</taxon>
        <taxon>Bacillota</taxon>
        <taxon>Clostridia</taxon>
        <taxon>Eubacteriales</taxon>
        <taxon>Oscillospiraceae</taxon>
        <taxon>Ethanoligenens</taxon>
    </lineage>
</organism>